<dbReference type="Proteomes" id="UP001195483">
    <property type="component" value="Unassembled WGS sequence"/>
</dbReference>
<reference evidence="1" key="2">
    <citation type="journal article" date="2021" name="Genome Biol. Evol.">
        <title>Developing a high-quality reference genome for a parasitic bivalve with doubly uniparental inheritance (Bivalvia: Unionida).</title>
        <authorList>
            <person name="Smith C.H."/>
        </authorList>
    </citation>
    <scope>NUCLEOTIDE SEQUENCE</scope>
    <source>
        <strain evidence="1">CHS0354</strain>
        <tissue evidence="1">Mantle</tissue>
    </source>
</reference>
<name>A0AAE0SL33_9BIVA</name>
<accession>A0AAE0SL33</accession>
<evidence type="ECO:0000313" key="2">
    <source>
        <dbReference type="Proteomes" id="UP001195483"/>
    </source>
</evidence>
<organism evidence="1 2">
    <name type="scientific">Potamilus streckersoni</name>
    <dbReference type="NCBI Taxonomy" id="2493646"/>
    <lineage>
        <taxon>Eukaryota</taxon>
        <taxon>Metazoa</taxon>
        <taxon>Spiralia</taxon>
        <taxon>Lophotrochozoa</taxon>
        <taxon>Mollusca</taxon>
        <taxon>Bivalvia</taxon>
        <taxon>Autobranchia</taxon>
        <taxon>Heteroconchia</taxon>
        <taxon>Palaeoheterodonta</taxon>
        <taxon>Unionida</taxon>
        <taxon>Unionoidea</taxon>
        <taxon>Unionidae</taxon>
        <taxon>Ambleminae</taxon>
        <taxon>Lampsilini</taxon>
        <taxon>Potamilus</taxon>
    </lineage>
</organism>
<comment type="caution">
    <text evidence="1">The sequence shown here is derived from an EMBL/GenBank/DDBJ whole genome shotgun (WGS) entry which is preliminary data.</text>
</comment>
<dbReference type="EMBL" id="JAEAOA010001332">
    <property type="protein sequence ID" value="KAK3593378.1"/>
    <property type="molecule type" value="Genomic_DNA"/>
</dbReference>
<evidence type="ECO:0000313" key="1">
    <source>
        <dbReference type="EMBL" id="KAK3593378.1"/>
    </source>
</evidence>
<reference evidence="1" key="1">
    <citation type="journal article" date="2021" name="Genome Biol. Evol.">
        <title>A High-Quality Reference Genome for a Parasitic Bivalve with Doubly Uniparental Inheritance (Bivalvia: Unionida).</title>
        <authorList>
            <person name="Smith C.H."/>
        </authorList>
    </citation>
    <scope>NUCLEOTIDE SEQUENCE</scope>
    <source>
        <strain evidence="1">CHS0354</strain>
    </source>
</reference>
<keyword evidence="2" id="KW-1185">Reference proteome</keyword>
<gene>
    <name evidence="1" type="ORF">CHS0354_021950</name>
</gene>
<proteinExistence type="predicted"/>
<reference evidence="1" key="3">
    <citation type="submission" date="2023-05" db="EMBL/GenBank/DDBJ databases">
        <authorList>
            <person name="Smith C.H."/>
        </authorList>
    </citation>
    <scope>NUCLEOTIDE SEQUENCE</scope>
    <source>
        <strain evidence="1">CHS0354</strain>
        <tissue evidence="1">Mantle</tissue>
    </source>
</reference>
<sequence length="85" mass="10044">MSQIVDAINVQVVEDVVNRCETIFRTLKHEYWKIDLWHQLVFFYPYYHIGIEIFGNSLGSEPDSDQGRNKGTSFRAMFGILLWME</sequence>
<dbReference type="AlphaFoldDB" id="A0AAE0SL33"/>
<protein>
    <submittedName>
        <fullName evidence="1">Uncharacterized protein</fullName>
    </submittedName>
</protein>